<evidence type="ECO:0000256" key="2">
    <source>
        <dbReference type="ARBA" id="ARBA00005581"/>
    </source>
</evidence>
<dbReference type="EMBL" id="CATQJA010002663">
    <property type="protein sequence ID" value="CAJ0581757.1"/>
    <property type="molecule type" value="Genomic_DNA"/>
</dbReference>
<protein>
    <recommendedName>
        <fullName evidence="9">S-protein homolog</fullName>
    </recommendedName>
</protein>
<dbReference type="GO" id="GO:0005576">
    <property type="term" value="C:extracellular region"/>
    <property type="evidence" value="ECO:0007669"/>
    <property type="project" value="UniProtKB-SubCell"/>
</dbReference>
<gene>
    <name evidence="7" type="ORF">MSPICULIGERA_LOCUS19912</name>
</gene>
<dbReference type="InterPro" id="IPR010264">
    <property type="entry name" value="Self-incomp_S1"/>
</dbReference>
<evidence type="ECO:0000256" key="1">
    <source>
        <dbReference type="ARBA" id="ARBA00004613"/>
    </source>
</evidence>
<dbReference type="Proteomes" id="UP001177023">
    <property type="component" value="Unassembled WGS sequence"/>
</dbReference>
<keyword evidence="4" id="KW-0964">Secreted</keyword>
<proteinExistence type="inferred from homology"/>
<feature type="non-terminal residue" evidence="7">
    <location>
        <position position="153"/>
    </location>
</feature>
<accession>A0AA36D8K7</accession>
<evidence type="ECO:0000256" key="4">
    <source>
        <dbReference type="ARBA" id="ARBA00022525"/>
    </source>
</evidence>
<evidence type="ECO:0000313" key="8">
    <source>
        <dbReference type="Proteomes" id="UP001177023"/>
    </source>
</evidence>
<comment type="similarity">
    <text evidence="2">Belongs to the plant self-incompatibility (S1) protein family.</text>
</comment>
<keyword evidence="8" id="KW-1185">Reference proteome</keyword>
<keyword evidence="5 6" id="KW-0732">Signal</keyword>
<keyword evidence="3" id="KW-0713">Self-incompatibility</keyword>
<reference evidence="7" key="1">
    <citation type="submission" date="2023-06" db="EMBL/GenBank/DDBJ databases">
        <authorList>
            <person name="Delattre M."/>
        </authorList>
    </citation>
    <scope>NUCLEOTIDE SEQUENCE</scope>
    <source>
        <strain evidence="7">AF72</strain>
    </source>
</reference>
<name>A0AA36D8K7_9BILA</name>
<dbReference type="GO" id="GO:0060320">
    <property type="term" value="P:rejection of self pollen"/>
    <property type="evidence" value="ECO:0007669"/>
    <property type="project" value="UniProtKB-KW"/>
</dbReference>
<comment type="caution">
    <text evidence="7">The sequence shown here is derived from an EMBL/GenBank/DDBJ whole genome shotgun (WGS) entry which is preliminary data.</text>
</comment>
<comment type="subcellular location">
    <subcellularLocation>
        <location evidence="1">Secreted</location>
    </subcellularLocation>
</comment>
<feature type="signal peptide" evidence="6">
    <location>
        <begin position="1"/>
        <end position="22"/>
    </location>
</feature>
<evidence type="ECO:0008006" key="9">
    <source>
        <dbReference type="Google" id="ProtNLM"/>
    </source>
</evidence>
<evidence type="ECO:0000256" key="5">
    <source>
        <dbReference type="ARBA" id="ARBA00022729"/>
    </source>
</evidence>
<evidence type="ECO:0000256" key="6">
    <source>
        <dbReference type="SAM" id="SignalP"/>
    </source>
</evidence>
<sequence>MVFTVYFNIPLTLICLLSLIDARKHRRPNEIGVVNLLDRNIKLHCQSMKTDMHDRFLNVHERFSFKFYDIDRGDMHFWCDVYALGGLDKTFDAFGGFAPLRTNLTWFIRVNGVQLDSPEAISFPWRDSSALLASIPRTIASGFTRRPGLLKTG</sequence>
<dbReference type="Pfam" id="PF05938">
    <property type="entry name" value="Self-incomp_S1"/>
    <property type="match status" value="1"/>
</dbReference>
<evidence type="ECO:0000256" key="3">
    <source>
        <dbReference type="ARBA" id="ARBA00022471"/>
    </source>
</evidence>
<dbReference type="AlphaFoldDB" id="A0AA36D8K7"/>
<feature type="chain" id="PRO_5041343733" description="S-protein homolog" evidence="6">
    <location>
        <begin position="23"/>
        <end position="153"/>
    </location>
</feature>
<organism evidence="7 8">
    <name type="scientific">Mesorhabditis spiculigera</name>
    <dbReference type="NCBI Taxonomy" id="96644"/>
    <lineage>
        <taxon>Eukaryota</taxon>
        <taxon>Metazoa</taxon>
        <taxon>Ecdysozoa</taxon>
        <taxon>Nematoda</taxon>
        <taxon>Chromadorea</taxon>
        <taxon>Rhabditida</taxon>
        <taxon>Rhabditina</taxon>
        <taxon>Rhabditomorpha</taxon>
        <taxon>Rhabditoidea</taxon>
        <taxon>Rhabditidae</taxon>
        <taxon>Mesorhabditinae</taxon>
        <taxon>Mesorhabditis</taxon>
    </lineage>
</organism>
<evidence type="ECO:0000313" key="7">
    <source>
        <dbReference type="EMBL" id="CAJ0581757.1"/>
    </source>
</evidence>